<dbReference type="Proteomes" id="UP000708208">
    <property type="component" value="Unassembled WGS sequence"/>
</dbReference>
<comment type="caution">
    <text evidence="1">The sequence shown here is derived from an EMBL/GenBank/DDBJ whole genome shotgun (WGS) entry which is preliminary data.</text>
</comment>
<dbReference type="AlphaFoldDB" id="A0A8J2KHA3"/>
<dbReference type="OrthoDB" id="10036512at2759"/>
<reference evidence="1" key="1">
    <citation type="submission" date="2021-06" db="EMBL/GenBank/DDBJ databases">
        <authorList>
            <person name="Hodson N. C."/>
            <person name="Mongue J. A."/>
            <person name="Jaron S. K."/>
        </authorList>
    </citation>
    <scope>NUCLEOTIDE SEQUENCE</scope>
</reference>
<dbReference type="EMBL" id="CAJVCH010380364">
    <property type="protein sequence ID" value="CAG7816878.1"/>
    <property type="molecule type" value="Genomic_DNA"/>
</dbReference>
<accession>A0A8J2KHA3</accession>
<evidence type="ECO:0000313" key="2">
    <source>
        <dbReference type="Proteomes" id="UP000708208"/>
    </source>
</evidence>
<keyword evidence="2" id="KW-1185">Reference proteome</keyword>
<protein>
    <submittedName>
        <fullName evidence="1">Uncharacterized protein</fullName>
    </submittedName>
</protein>
<evidence type="ECO:0000313" key="1">
    <source>
        <dbReference type="EMBL" id="CAG7816878.1"/>
    </source>
</evidence>
<proteinExistence type="predicted"/>
<gene>
    <name evidence="1" type="ORF">AFUS01_LOCUS27472</name>
</gene>
<organism evidence="1 2">
    <name type="scientific">Allacma fusca</name>
    <dbReference type="NCBI Taxonomy" id="39272"/>
    <lineage>
        <taxon>Eukaryota</taxon>
        <taxon>Metazoa</taxon>
        <taxon>Ecdysozoa</taxon>
        <taxon>Arthropoda</taxon>
        <taxon>Hexapoda</taxon>
        <taxon>Collembola</taxon>
        <taxon>Symphypleona</taxon>
        <taxon>Sminthuridae</taxon>
        <taxon>Allacma</taxon>
    </lineage>
</organism>
<name>A0A8J2KHA3_9HEXA</name>
<sequence length="175" mass="19841">MANRRLKKFSPPLDIFKEISANSENLKDLDNNLLAAAYTQSTLLHWANNSKSGKSSVPLHVYYALECASILGRVAFSNKCQKKRTDKDFTNKSYPEHHVGEAILEQLNVGLVTTFPVEYQDLDCLGVMRKLLRMWCKGSRSEFKLSNSSLELISVRLVAIRLPKEFPVNPELLLN</sequence>